<feature type="signal peptide" evidence="1">
    <location>
        <begin position="1"/>
        <end position="22"/>
    </location>
</feature>
<dbReference type="AlphaFoldDB" id="A0A224Y068"/>
<name>A0A224Y068_9HEMI</name>
<proteinExistence type="predicted"/>
<evidence type="ECO:0000313" key="2">
    <source>
        <dbReference type="EMBL" id="JAW14262.1"/>
    </source>
</evidence>
<reference evidence="2" key="1">
    <citation type="journal article" date="2018" name="PLoS Negl. Trop. Dis.">
        <title>An insight into the salivary gland and fat body transcriptome of Panstrongylus lignarius (Hemiptera: Heteroptera), the main vector of Chagas disease in Peru.</title>
        <authorList>
            <person name="Nevoa J.C."/>
            <person name="Mendes M.T."/>
            <person name="da Silva M.V."/>
            <person name="Soares S.C."/>
            <person name="Oliveira C.J.F."/>
            <person name="Ribeiro J.M.C."/>
        </authorList>
    </citation>
    <scope>NUCLEOTIDE SEQUENCE</scope>
</reference>
<sequence length="128" mass="13709">MAPVVVNILFLLILCTQQLSRADIVLNVIMVSPIAKKTKVSFHNVGKTLGSVANPSIANIAQLLAPFSRVQRLNTPTEGALKETSVPFTYPILCGPISHFGVSNADSTARVATIVNNTHIKLMDVTIT</sequence>
<accession>A0A224Y068</accession>
<protein>
    <submittedName>
        <fullName evidence="2">Putative secreted protein</fullName>
    </submittedName>
</protein>
<keyword evidence="1" id="KW-0732">Signal</keyword>
<organism evidence="2">
    <name type="scientific">Panstrongylus lignarius</name>
    <dbReference type="NCBI Taxonomy" id="156445"/>
    <lineage>
        <taxon>Eukaryota</taxon>
        <taxon>Metazoa</taxon>
        <taxon>Ecdysozoa</taxon>
        <taxon>Arthropoda</taxon>
        <taxon>Hexapoda</taxon>
        <taxon>Insecta</taxon>
        <taxon>Pterygota</taxon>
        <taxon>Neoptera</taxon>
        <taxon>Paraneoptera</taxon>
        <taxon>Hemiptera</taxon>
        <taxon>Heteroptera</taxon>
        <taxon>Panheteroptera</taxon>
        <taxon>Cimicomorpha</taxon>
        <taxon>Reduviidae</taxon>
        <taxon>Triatominae</taxon>
        <taxon>Panstrongylus</taxon>
    </lineage>
</organism>
<feature type="chain" id="PRO_5012691409" evidence="1">
    <location>
        <begin position="23"/>
        <end position="128"/>
    </location>
</feature>
<evidence type="ECO:0000256" key="1">
    <source>
        <dbReference type="SAM" id="SignalP"/>
    </source>
</evidence>
<dbReference type="EMBL" id="GFTR01002164">
    <property type="protein sequence ID" value="JAW14262.1"/>
    <property type="molecule type" value="Transcribed_RNA"/>
</dbReference>